<keyword evidence="4" id="KW-0862">Zinc</keyword>
<dbReference type="Proteomes" id="UP000070598">
    <property type="component" value="Unassembled WGS sequence"/>
</dbReference>
<dbReference type="Pfam" id="PF02146">
    <property type="entry name" value="SIR2"/>
    <property type="match status" value="1"/>
</dbReference>
<dbReference type="RefSeq" id="WP_066886090.1">
    <property type="nucleotide sequence ID" value="NZ_CP171739.1"/>
</dbReference>
<keyword evidence="9" id="KW-1185">Reference proteome</keyword>
<evidence type="ECO:0000256" key="2">
    <source>
        <dbReference type="ARBA" id="ARBA00022679"/>
    </source>
</evidence>
<gene>
    <name evidence="6" type="ORF">LI90_1587</name>
    <name evidence="7" type="ORF">TH66_07080</name>
    <name evidence="8" type="ORF">TR74_05910</name>
</gene>
<dbReference type="EC" id="2.3.1.286" evidence="1"/>
<dbReference type="GO" id="GO:0046872">
    <property type="term" value="F:metal ion binding"/>
    <property type="evidence" value="ECO:0007669"/>
    <property type="project" value="UniProtKB-KW"/>
</dbReference>
<comment type="caution">
    <text evidence="6">The sequence shown here is derived from an EMBL/GenBank/DDBJ whole genome shotgun (WGS) entry which is preliminary data.</text>
</comment>
<name>A0A132MQ07_9ACTN</name>
<protein>
    <recommendedName>
        <fullName evidence="1">protein acetyllysine N-acetyltransferase</fullName>
        <ecNumber evidence="1">2.3.1.286</ecNumber>
    </recommendedName>
</protein>
<dbReference type="Gene3D" id="3.30.1600.10">
    <property type="entry name" value="SIR2/SIRT2 'Small Domain"/>
    <property type="match status" value="1"/>
</dbReference>
<dbReference type="CDD" id="cd01407">
    <property type="entry name" value="SIR2-fam"/>
    <property type="match status" value="1"/>
</dbReference>
<dbReference type="InterPro" id="IPR026591">
    <property type="entry name" value="Sirtuin_cat_small_dom_sf"/>
</dbReference>
<reference evidence="10" key="2">
    <citation type="submission" date="2015-02" db="EMBL/GenBank/DDBJ databases">
        <title>Physiological reanalysis, assessment of diazotrophy, and genome sequences of multiple isolates of Streptomyces thermoautotrophicus.</title>
        <authorList>
            <person name="MacKellar D.C."/>
            <person name="Lieber L."/>
            <person name="Norman J."/>
            <person name="Bolger A."/>
            <person name="Tobin C."/>
            <person name="Murray J.W."/>
            <person name="Friesen M."/>
            <person name="Prell J."/>
        </authorList>
    </citation>
    <scope>NUCLEOTIDE SEQUENCE [LARGE SCALE GENOMIC DNA]</scope>
    <source>
        <strain evidence="10">UBT1</strain>
    </source>
</reference>
<dbReference type="AlphaFoldDB" id="A0A132MQ07"/>
<dbReference type="InterPro" id="IPR050134">
    <property type="entry name" value="NAD-dep_sirtuin_deacylases"/>
</dbReference>
<dbReference type="Gene3D" id="3.40.50.1220">
    <property type="entry name" value="TPP-binding domain"/>
    <property type="match status" value="1"/>
</dbReference>
<dbReference type="STRING" id="1469144.LI90_1587"/>
<feature type="binding site" evidence="4">
    <location>
        <position position="131"/>
    </location>
    <ligand>
        <name>Zn(2+)</name>
        <dbReference type="ChEBI" id="CHEBI:29105"/>
    </ligand>
</feature>
<evidence type="ECO:0000313" key="11">
    <source>
        <dbReference type="Proteomes" id="UP000070659"/>
    </source>
</evidence>
<sequence>MHERIEGWLRKARAITVLTGAGISTDSGIPDFRGPQGVWTQNPEAQRLFTLDAYLADPRVRQQAWLFRRDHPAWHARPNAGHYALVDLERAGKLLAIVTQNIDELHQRAGSSPDRVIELHGTIFWVECLSCWRRTPMRDVLARVEAGEPDPECLHCGGIQKAATISFGQALRPEVLEAAYQAARECDLFLAVGTSLQVQPAASLCQVAVDHGARLVVINAEPTPYDVIADAVIREPISAVLPKLVAVATGA</sequence>
<dbReference type="Proteomes" id="UP000070188">
    <property type="component" value="Unassembled WGS sequence"/>
</dbReference>
<dbReference type="SUPFAM" id="SSF52467">
    <property type="entry name" value="DHS-like NAD/FAD-binding domain"/>
    <property type="match status" value="1"/>
</dbReference>
<reference evidence="9" key="4">
    <citation type="submission" date="2015-04" db="EMBL/GenBank/DDBJ databases">
        <title>Physiological reanalysis, assessment of diazotrophy, and genome sequences of multiple isolates of Streptomyces thermoautotrophicus.</title>
        <authorList>
            <person name="MacKellar D.C."/>
            <person name="Lieber L."/>
            <person name="Norman J."/>
            <person name="Bolger A."/>
            <person name="Tobin C."/>
            <person name="Murray J.W."/>
            <person name="Chang R."/>
            <person name="Ford T."/>
            <person name="Nguyen P.Q."/>
            <person name="Woodward J."/>
            <person name="Permingeat H."/>
            <person name="Joshi N.S."/>
            <person name="Silver P.A."/>
            <person name="Usadel B."/>
            <person name="Rutherford A.W."/>
            <person name="Friesen M."/>
            <person name="Prell J."/>
        </authorList>
    </citation>
    <scope>NUCLEOTIDE SEQUENCE [LARGE SCALE GENOMIC DNA]</scope>
    <source>
        <strain evidence="9">H1</strain>
    </source>
</reference>
<dbReference type="InterPro" id="IPR029035">
    <property type="entry name" value="DHS-like_NAD/FAD-binding_dom"/>
</dbReference>
<reference evidence="6" key="3">
    <citation type="submission" date="2015-04" db="EMBL/GenBank/DDBJ databases">
        <title>Physiological reanalysis, assessment of diazotrophy, and genome sequences of multiple isolates of Streptomyces thermoautotrophicus.</title>
        <authorList>
            <person name="MacKellar D.C."/>
            <person name="Lieber L."/>
            <person name="Norman J."/>
            <person name="Bolger A."/>
            <person name="Tobin C."/>
            <person name="Murray J.W."/>
            <person name="Woodward J."/>
            <person name="Friesen M."/>
            <person name="Prell J."/>
        </authorList>
    </citation>
    <scope>NUCLEOTIDE SEQUENCE [LARGE SCALE GENOMIC DNA]</scope>
    <source>
        <strain evidence="6">H1</strain>
    </source>
</reference>
<dbReference type="PATRIC" id="fig|1469144.10.peg.1735"/>
<evidence type="ECO:0000313" key="7">
    <source>
        <dbReference type="EMBL" id="KWX04365.1"/>
    </source>
</evidence>
<feature type="binding site" evidence="4">
    <location>
        <position position="156"/>
    </location>
    <ligand>
        <name>Zn(2+)</name>
        <dbReference type="ChEBI" id="CHEBI:29105"/>
    </ligand>
</feature>
<evidence type="ECO:0000256" key="4">
    <source>
        <dbReference type="PROSITE-ProRule" id="PRU00236"/>
    </source>
</evidence>
<accession>A0A132MQ07</accession>
<dbReference type="PANTHER" id="PTHR11085:SF4">
    <property type="entry name" value="NAD-DEPENDENT PROTEIN DEACYLASE"/>
    <property type="match status" value="1"/>
</dbReference>
<keyword evidence="2" id="KW-0808">Transferase</keyword>
<evidence type="ECO:0000313" key="10">
    <source>
        <dbReference type="Proteomes" id="UP000070598"/>
    </source>
</evidence>
<evidence type="ECO:0000256" key="3">
    <source>
        <dbReference type="ARBA" id="ARBA00023027"/>
    </source>
</evidence>
<dbReference type="EMBL" id="JYIK01000637">
    <property type="protein sequence ID" value="KWX10060.1"/>
    <property type="molecule type" value="Genomic_DNA"/>
</dbReference>
<dbReference type="PANTHER" id="PTHR11085">
    <property type="entry name" value="NAD-DEPENDENT PROTEIN DEACYLASE SIRTUIN-5, MITOCHONDRIAL-RELATED"/>
    <property type="match status" value="1"/>
</dbReference>
<evidence type="ECO:0000313" key="9">
    <source>
        <dbReference type="Proteomes" id="UP000070188"/>
    </source>
</evidence>
<reference evidence="7 11" key="1">
    <citation type="submission" date="2015-02" db="EMBL/GenBank/DDBJ databases">
        <title>Physiological reanalysis, assessment of diazotrophy, and genome sequences of multiple isolates of Streptomyces thermoautotrophicus.</title>
        <authorList>
            <person name="MacKellar D.C."/>
            <person name="Lieber L."/>
            <person name="Norman J."/>
            <person name="Bolger A."/>
            <person name="Tobin C."/>
            <person name="Murray J.W."/>
            <person name="Prell J."/>
        </authorList>
    </citation>
    <scope>NUCLEOTIDE SEQUENCE [LARGE SCALE GENOMIC DNA]</scope>
    <source>
        <strain evidence="7 11">UBT1</strain>
    </source>
</reference>
<feature type="domain" description="Deacetylase sirtuin-type" evidence="5">
    <location>
        <begin position="1"/>
        <end position="251"/>
    </location>
</feature>
<feature type="active site" description="Proton acceptor" evidence="4">
    <location>
        <position position="120"/>
    </location>
</feature>
<dbReference type="EMBL" id="JYIJ01000015">
    <property type="protein sequence ID" value="KWX04365.1"/>
    <property type="molecule type" value="Genomic_DNA"/>
</dbReference>
<feature type="binding site" evidence="4">
    <location>
        <position position="153"/>
    </location>
    <ligand>
        <name>Zn(2+)</name>
        <dbReference type="ChEBI" id="CHEBI:29105"/>
    </ligand>
</feature>
<dbReference type="InterPro" id="IPR026590">
    <property type="entry name" value="Ssirtuin_cat_dom"/>
</dbReference>
<dbReference type="GO" id="GO:0017136">
    <property type="term" value="F:histone deacetylase activity, NAD-dependent"/>
    <property type="evidence" value="ECO:0007669"/>
    <property type="project" value="TreeGrafter"/>
</dbReference>
<organism evidence="6 9">
    <name type="scientific">Carbonactinospora thermoautotrophica</name>
    <dbReference type="NCBI Taxonomy" id="1469144"/>
    <lineage>
        <taxon>Bacteria</taxon>
        <taxon>Bacillati</taxon>
        <taxon>Actinomycetota</taxon>
        <taxon>Actinomycetes</taxon>
        <taxon>Kitasatosporales</taxon>
        <taxon>Carbonactinosporaceae</taxon>
        <taxon>Carbonactinospora</taxon>
    </lineage>
</organism>
<evidence type="ECO:0000259" key="5">
    <source>
        <dbReference type="PROSITE" id="PS50305"/>
    </source>
</evidence>
<evidence type="ECO:0000313" key="6">
    <source>
        <dbReference type="EMBL" id="KWW99947.1"/>
    </source>
</evidence>
<proteinExistence type="predicted"/>
<keyword evidence="3" id="KW-0520">NAD</keyword>
<evidence type="ECO:0000256" key="1">
    <source>
        <dbReference type="ARBA" id="ARBA00012928"/>
    </source>
</evidence>
<dbReference type="OrthoDB" id="9800582at2"/>
<feature type="binding site" evidence="4">
    <location>
        <position position="128"/>
    </location>
    <ligand>
        <name>Zn(2+)</name>
        <dbReference type="ChEBI" id="CHEBI:29105"/>
    </ligand>
</feature>
<dbReference type="InterPro" id="IPR003000">
    <property type="entry name" value="Sirtuin"/>
</dbReference>
<dbReference type="EMBL" id="LAXD01000001">
    <property type="protein sequence ID" value="KWW99947.1"/>
    <property type="molecule type" value="Genomic_DNA"/>
</dbReference>
<keyword evidence="4" id="KW-0479">Metal-binding</keyword>
<dbReference type="GO" id="GO:0070403">
    <property type="term" value="F:NAD+ binding"/>
    <property type="evidence" value="ECO:0007669"/>
    <property type="project" value="InterPro"/>
</dbReference>
<evidence type="ECO:0000313" key="8">
    <source>
        <dbReference type="EMBL" id="KWX10060.1"/>
    </source>
</evidence>
<dbReference type="Proteomes" id="UP000070659">
    <property type="component" value="Unassembled WGS sequence"/>
</dbReference>
<dbReference type="PROSITE" id="PS50305">
    <property type="entry name" value="SIRTUIN"/>
    <property type="match status" value="1"/>
</dbReference>